<evidence type="ECO:0000313" key="8">
    <source>
        <dbReference type="EMBL" id="OXA60710.1"/>
    </source>
</evidence>
<evidence type="ECO:0000313" key="9">
    <source>
        <dbReference type="Proteomes" id="UP000198287"/>
    </source>
</evidence>
<comment type="similarity">
    <text evidence="2">Belongs to the protein kinase superfamily. ADCK protein kinase family.</text>
</comment>
<evidence type="ECO:0000256" key="5">
    <source>
        <dbReference type="ARBA" id="ARBA00022840"/>
    </source>
</evidence>
<dbReference type="PANTHER" id="PTHR43851:SF3">
    <property type="entry name" value="COENZYME Q8"/>
    <property type="match status" value="1"/>
</dbReference>
<proteinExistence type="inferred from homology"/>
<keyword evidence="9" id="KW-1185">Reference proteome</keyword>
<dbReference type="Proteomes" id="UP000198287">
    <property type="component" value="Unassembled WGS sequence"/>
</dbReference>
<dbReference type="STRING" id="158441.A0A226EU04"/>
<reference evidence="8 9" key="1">
    <citation type="submission" date="2015-12" db="EMBL/GenBank/DDBJ databases">
        <title>The genome of Folsomia candida.</title>
        <authorList>
            <person name="Faddeeva A."/>
            <person name="Derks M.F."/>
            <person name="Anvar Y."/>
            <person name="Smit S."/>
            <person name="Van Straalen N."/>
            <person name="Roelofs D."/>
        </authorList>
    </citation>
    <scope>NUCLEOTIDE SEQUENCE [LARGE SCALE GENOMIC DNA]</scope>
    <source>
        <strain evidence="8 9">VU population</strain>
        <tissue evidence="8">Whole body</tissue>
    </source>
</reference>
<evidence type="ECO:0000256" key="1">
    <source>
        <dbReference type="ARBA" id="ARBA00004749"/>
    </source>
</evidence>
<feature type="region of interest" description="Disordered" evidence="6">
    <location>
        <begin position="143"/>
        <end position="177"/>
    </location>
</feature>
<keyword evidence="3" id="KW-0808">Transferase</keyword>
<dbReference type="AlphaFoldDB" id="A0A226EU04"/>
<sequence length="721" mass="80835">MSKNNIANDLVLVLNGLLKVARSGAVIHKSNVETILRNSNVRKVVENTPSLFINSVPSDFENTIQRASMIPVGISQFATVAPKYILPDRLTKRHESKNKSESTNFIPDEEILNIREEDLEGLYIQSLGVEILQQNADGKRYCEEEEKSNSNKNCGDEHQQKVGSLSKPSSISSSHTRGDDLMNALVEETSRVLQQDKTKSRAPMAPKFMQSSIVGNPLPSHFCNDDVQTLSSIPIQEEQLIPSITEVVAPTTARPTSEPIKMLIKPLSKKKPVSQLSETSKQRKVPSTRISRLVSYGGLAAGLGFGALAEVTKRSLGLANPSTDGSSLLDSNPFLTEANATRIVDTLCRVRGAALKIGQILSIQDNSMLNPELQKVFERVRHAADFMPDWQMERILVSELGIDWREKLLEFDIRPFAAASIGQVHLAKLPDGRPIAVKIQYPGVGEGISSDIDNLMAVLSVWKIIPDGVFIDSIITVAKRELSWEVDYIREAKCAKRFRKLLEPHPDYYVPDVVDALTTKLIYSTELIEGIPVDKCETLDQETRDRICFLMQEFVIDNQYATSNYNYIALQIGLLDFGSSREYNNSFVDKYMKILEGAANADIGKIIHYSRKIGFLSGHESKVMENAHTDAVLLLGEAFRIGEEPYDFGKQDITMRIQRLVPVMVKERLVPPPEEIYSLHRKLSGVFLLCNKLKGKVRCRQIFERVQKNYQFDRPDTESEI</sequence>
<dbReference type="InterPro" id="IPR051409">
    <property type="entry name" value="Atypical_kinase_ADCK"/>
</dbReference>
<keyword evidence="5" id="KW-0067">ATP-binding</keyword>
<organism evidence="8 9">
    <name type="scientific">Folsomia candida</name>
    <name type="common">Springtail</name>
    <dbReference type="NCBI Taxonomy" id="158441"/>
    <lineage>
        <taxon>Eukaryota</taxon>
        <taxon>Metazoa</taxon>
        <taxon>Ecdysozoa</taxon>
        <taxon>Arthropoda</taxon>
        <taxon>Hexapoda</taxon>
        <taxon>Collembola</taxon>
        <taxon>Entomobryomorpha</taxon>
        <taxon>Isotomoidea</taxon>
        <taxon>Isotomidae</taxon>
        <taxon>Proisotominae</taxon>
        <taxon>Folsomia</taxon>
    </lineage>
</organism>
<dbReference type="InterPro" id="IPR004147">
    <property type="entry name" value="ABC1_dom"/>
</dbReference>
<name>A0A226EU04_FOLCA</name>
<protein>
    <submittedName>
        <fullName evidence="8">AarF domain-containing protein kinase 4</fullName>
    </submittedName>
</protein>
<evidence type="ECO:0000256" key="4">
    <source>
        <dbReference type="ARBA" id="ARBA00022741"/>
    </source>
</evidence>
<keyword evidence="8" id="KW-0418">Kinase</keyword>
<gene>
    <name evidence="8" type="ORF">Fcan01_05846</name>
</gene>
<dbReference type="PANTHER" id="PTHR43851">
    <property type="match status" value="1"/>
</dbReference>
<feature type="domain" description="ABC1 atypical kinase-like" evidence="7">
    <location>
        <begin position="380"/>
        <end position="609"/>
    </location>
</feature>
<dbReference type="GO" id="GO:0005524">
    <property type="term" value="F:ATP binding"/>
    <property type="evidence" value="ECO:0007669"/>
    <property type="project" value="UniProtKB-KW"/>
</dbReference>
<feature type="compositionally biased region" description="Low complexity" evidence="6">
    <location>
        <begin position="164"/>
        <end position="174"/>
    </location>
</feature>
<evidence type="ECO:0000256" key="3">
    <source>
        <dbReference type="ARBA" id="ARBA00022679"/>
    </source>
</evidence>
<comment type="caution">
    <text evidence="8">The sequence shown here is derived from an EMBL/GenBank/DDBJ whole genome shotgun (WGS) entry which is preliminary data.</text>
</comment>
<dbReference type="Pfam" id="PF03109">
    <property type="entry name" value="ABC1"/>
    <property type="match status" value="1"/>
</dbReference>
<dbReference type="InterPro" id="IPR034646">
    <property type="entry name" value="ADCK3_dom"/>
</dbReference>
<dbReference type="EMBL" id="LNIX01000002">
    <property type="protein sequence ID" value="OXA60710.1"/>
    <property type="molecule type" value="Genomic_DNA"/>
</dbReference>
<dbReference type="InterPro" id="IPR011009">
    <property type="entry name" value="Kinase-like_dom_sf"/>
</dbReference>
<accession>A0A226EU04</accession>
<keyword evidence="4" id="KW-0547">Nucleotide-binding</keyword>
<evidence type="ECO:0000259" key="7">
    <source>
        <dbReference type="Pfam" id="PF03109"/>
    </source>
</evidence>
<dbReference type="SUPFAM" id="SSF56112">
    <property type="entry name" value="Protein kinase-like (PK-like)"/>
    <property type="match status" value="1"/>
</dbReference>
<dbReference type="OrthoDB" id="201153at2759"/>
<dbReference type="GO" id="GO:0016301">
    <property type="term" value="F:kinase activity"/>
    <property type="evidence" value="ECO:0007669"/>
    <property type="project" value="UniProtKB-KW"/>
</dbReference>
<dbReference type="GO" id="GO:0006744">
    <property type="term" value="P:ubiquinone biosynthetic process"/>
    <property type="evidence" value="ECO:0007669"/>
    <property type="project" value="TreeGrafter"/>
</dbReference>
<comment type="pathway">
    <text evidence="1">Cofactor biosynthesis; ubiquinone biosynthesis.</text>
</comment>
<evidence type="ECO:0000256" key="6">
    <source>
        <dbReference type="SAM" id="MobiDB-lite"/>
    </source>
</evidence>
<dbReference type="CDD" id="cd13970">
    <property type="entry name" value="ABC1_ADCK3"/>
    <property type="match status" value="1"/>
</dbReference>
<evidence type="ECO:0000256" key="2">
    <source>
        <dbReference type="ARBA" id="ARBA00009670"/>
    </source>
</evidence>